<evidence type="ECO:0000313" key="3">
    <source>
        <dbReference type="EMBL" id="RKI88664.1"/>
    </source>
</evidence>
<feature type="domain" description="Glycosyltransferase subfamily 4-like N-terminal" evidence="2">
    <location>
        <begin position="13"/>
        <end position="183"/>
    </location>
</feature>
<dbReference type="EMBL" id="RAYQ01000026">
    <property type="protein sequence ID" value="RKI88664.1"/>
    <property type="molecule type" value="Genomic_DNA"/>
</dbReference>
<dbReference type="PANTHER" id="PTHR12526">
    <property type="entry name" value="GLYCOSYLTRANSFERASE"/>
    <property type="match status" value="1"/>
</dbReference>
<keyword evidence="4" id="KW-1185">Reference proteome</keyword>
<dbReference type="GO" id="GO:0016757">
    <property type="term" value="F:glycosyltransferase activity"/>
    <property type="evidence" value="ECO:0007669"/>
    <property type="project" value="InterPro"/>
</dbReference>
<protein>
    <submittedName>
        <fullName evidence="3">Glycosyltransferase</fullName>
    </submittedName>
</protein>
<reference evidence="3 4" key="1">
    <citation type="submission" date="2018-09" db="EMBL/GenBank/DDBJ databases">
        <title>Murine metabolic-syndrome-specific gut microbial biobank.</title>
        <authorList>
            <person name="Liu C."/>
        </authorList>
    </citation>
    <scope>NUCLEOTIDE SEQUENCE [LARGE SCALE GENOMIC DNA]</scope>
    <source>
        <strain evidence="3 4">0.1xD8-82</strain>
    </source>
</reference>
<dbReference type="PANTHER" id="PTHR12526:SF627">
    <property type="entry name" value="D-RHAMNOSYLTRANSFERASE WBPZ"/>
    <property type="match status" value="1"/>
</dbReference>
<dbReference type="Pfam" id="PF13439">
    <property type="entry name" value="Glyco_transf_4"/>
    <property type="match status" value="1"/>
</dbReference>
<dbReference type="InterPro" id="IPR028098">
    <property type="entry name" value="Glyco_trans_4-like_N"/>
</dbReference>
<dbReference type="AlphaFoldDB" id="A0A3A9AC20"/>
<dbReference type="SUPFAM" id="SSF53756">
    <property type="entry name" value="UDP-Glycosyltransferase/glycogen phosphorylase"/>
    <property type="match status" value="1"/>
</dbReference>
<evidence type="ECO:0000313" key="4">
    <source>
        <dbReference type="Proteomes" id="UP000280696"/>
    </source>
</evidence>
<dbReference type="RefSeq" id="WP_120471885.1">
    <property type="nucleotide sequence ID" value="NZ_RAYQ01000026.1"/>
</dbReference>
<dbReference type="InterPro" id="IPR001296">
    <property type="entry name" value="Glyco_trans_1"/>
</dbReference>
<feature type="domain" description="Glycosyl transferase family 1" evidence="1">
    <location>
        <begin position="198"/>
        <end position="348"/>
    </location>
</feature>
<gene>
    <name evidence="3" type="ORF">D7V94_18990</name>
</gene>
<comment type="caution">
    <text evidence="3">The sequence shown here is derived from an EMBL/GenBank/DDBJ whole genome shotgun (WGS) entry which is preliminary data.</text>
</comment>
<dbReference type="Proteomes" id="UP000280696">
    <property type="component" value="Unassembled WGS sequence"/>
</dbReference>
<name>A0A3A9AC20_9FIRM</name>
<proteinExistence type="predicted"/>
<sequence>MYNILYISHISSINGAPKSMLGILERLNKEKFHPYVLLPGHGPLEDELKLLHIDYYIIDYKQNVRKDATESFSLSECWDFYRGEMEAVCNLCKLINSLNIDIIHTNCSTVDIGAFAAIITKKPHVWHVREFVEDDFGWKFINPVMQKILMKSSFVLSISKAIREIVRVRYSVKTRTMYDGIDRKEYYKAIDDNKKTNAVTKLIIAGSILKEKGQKEAIEAVALLLEEGYKVSLSIVGSGNKDYICELNSIVKEKGIENNIQFIPFTRNPQEVWSGQDITLVCSKCEALGRVTIESMLAGIPIVGSNTGGTVELVGQNEERGYLYEKGNVLNLKEKIKHVILNADEVKKKIVRAQEFALNKFDIVNYMQSIEFLYIQILERHYNETTI</sequence>
<evidence type="ECO:0000259" key="2">
    <source>
        <dbReference type="Pfam" id="PF13439"/>
    </source>
</evidence>
<dbReference type="OrthoDB" id="9804196at2"/>
<organism evidence="3 4">
    <name type="scientific">Parablautia intestinalis</name>
    <dbReference type="NCBI Taxonomy" id="2320100"/>
    <lineage>
        <taxon>Bacteria</taxon>
        <taxon>Bacillati</taxon>
        <taxon>Bacillota</taxon>
        <taxon>Clostridia</taxon>
        <taxon>Lachnospirales</taxon>
        <taxon>Lachnospiraceae</taxon>
        <taxon>Parablautia</taxon>
    </lineage>
</organism>
<accession>A0A3A9AC20</accession>
<keyword evidence="3" id="KW-0808">Transferase</keyword>
<dbReference type="Pfam" id="PF00534">
    <property type="entry name" value="Glycos_transf_1"/>
    <property type="match status" value="1"/>
</dbReference>
<evidence type="ECO:0000259" key="1">
    <source>
        <dbReference type="Pfam" id="PF00534"/>
    </source>
</evidence>
<dbReference type="Gene3D" id="3.40.50.2000">
    <property type="entry name" value="Glycogen Phosphorylase B"/>
    <property type="match status" value="2"/>
</dbReference>